<keyword evidence="3" id="KW-1185">Reference proteome</keyword>
<dbReference type="EMBL" id="JACAZI010000026">
    <property type="protein sequence ID" value="KAF7334415.1"/>
    <property type="molecule type" value="Genomic_DNA"/>
</dbReference>
<evidence type="ECO:0000256" key="1">
    <source>
        <dbReference type="SAM" id="MobiDB-lite"/>
    </source>
</evidence>
<name>A0A8H6X5C2_9AGAR</name>
<accession>A0A8H6X5C2</accession>
<feature type="region of interest" description="Disordered" evidence="1">
    <location>
        <begin position="328"/>
        <end position="354"/>
    </location>
</feature>
<feature type="compositionally biased region" description="Polar residues" evidence="1">
    <location>
        <begin position="150"/>
        <end position="159"/>
    </location>
</feature>
<feature type="region of interest" description="Disordered" evidence="1">
    <location>
        <begin position="1"/>
        <end position="292"/>
    </location>
</feature>
<comment type="caution">
    <text evidence="2">The sequence shown here is derived from an EMBL/GenBank/DDBJ whole genome shotgun (WGS) entry which is preliminary data.</text>
</comment>
<sequence length="389" mass="42084">MPKKDKGKRRADVEDPPEQDLPPSDAPDLQDDDASLGSDKPGPGEPMDDRSDEGEDASAIVPMDGVVATSEPDPLDAMLDVNDDDDEDMLSDDKQEAPSEPQVDDDIEEDQNQPSSPSVRAKQQLDGKRAVRPATRQQTAASAGRANGPAQAQDSTRTNGKAPAQVGNTAAGPSRRRQRQPMSPATAILKPPAKRGRPPTPRKAPARKPTTPRRTGSRTRSATGETRQPTTSTNRPGPPEPSLVDAEGAVQPASRQRRVSFSDTVQYEREFPLPRPAVQPGKGFEPRAPSGPVVDDYFEFDENTNKITVSKSTFEKMLEDGLERKWKQQKDTAQTASECGSSFPFLDTTGGPHTTGADQYHTACAHVPRHTTLHHGVVHVPPMTPRTIP</sequence>
<feature type="compositionally biased region" description="Low complexity" evidence="1">
    <location>
        <begin position="207"/>
        <end position="227"/>
    </location>
</feature>
<feature type="compositionally biased region" description="Acidic residues" evidence="1">
    <location>
        <begin position="102"/>
        <end position="111"/>
    </location>
</feature>
<feature type="compositionally biased region" description="Polar residues" evidence="1">
    <location>
        <begin position="331"/>
        <end position="340"/>
    </location>
</feature>
<evidence type="ECO:0000313" key="2">
    <source>
        <dbReference type="EMBL" id="KAF7334415.1"/>
    </source>
</evidence>
<dbReference type="Proteomes" id="UP000620124">
    <property type="component" value="Unassembled WGS sequence"/>
</dbReference>
<evidence type="ECO:0000313" key="3">
    <source>
        <dbReference type="Proteomes" id="UP000620124"/>
    </source>
</evidence>
<gene>
    <name evidence="2" type="ORF">MVEN_02270800</name>
</gene>
<dbReference type="AlphaFoldDB" id="A0A8H6X5C2"/>
<reference evidence="2" key="1">
    <citation type="submission" date="2020-05" db="EMBL/GenBank/DDBJ databases">
        <title>Mycena genomes resolve the evolution of fungal bioluminescence.</title>
        <authorList>
            <person name="Tsai I.J."/>
        </authorList>
    </citation>
    <scope>NUCLEOTIDE SEQUENCE</scope>
    <source>
        <strain evidence="2">CCC161011</strain>
    </source>
</reference>
<proteinExistence type="predicted"/>
<protein>
    <submittedName>
        <fullName evidence="2">Uncharacterized protein</fullName>
    </submittedName>
</protein>
<organism evidence="2 3">
    <name type="scientific">Mycena venus</name>
    <dbReference type="NCBI Taxonomy" id="2733690"/>
    <lineage>
        <taxon>Eukaryota</taxon>
        <taxon>Fungi</taxon>
        <taxon>Dikarya</taxon>
        <taxon>Basidiomycota</taxon>
        <taxon>Agaricomycotina</taxon>
        <taxon>Agaricomycetes</taxon>
        <taxon>Agaricomycetidae</taxon>
        <taxon>Agaricales</taxon>
        <taxon>Marasmiineae</taxon>
        <taxon>Mycenaceae</taxon>
        <taxon>Mycena</taxon>
    </lineage>
</organism>
<feature type="compositionally biased region" description="Acidic residues" evidence="1">
    <location>
        <begin position="81"/>
        <end position="90"/>
    </location>
</feature>